<dbReference type="PRINTS" id="PR00625">
    <property type="entry name" value="JDOMAIN"/>
</dbReference>
<name>A0ABD1RS27_9LAMI</name>
<dbReference type="FunFam" id="2.60.260.20:FF:000002">
    <property type="entry name" value="Dnaj homolog subfamily b member"/>
    <property type="match status" value="1"/>
</dbReference>
<dbReference type="CDD" id="cd10747">
    <property type="entry name" value="DnaJ_C"/>
    <property type="match status" value="1"/>
</dbReference>
<dbReference type="InterPro" id="IPR051339">
    <property type="entry name" value="DnaJ_subfamily_B"/>
</dbReference>
<dbReference type="FunFam" id="2.60.260.20:FF:000006">
    <property type="entry name" value="DnaJ subfamily B member 13"/>
    <property type="match status" value="1"/>
</dbReference>
<evidence type="ECO:0000313" key="4">
    <source>
        <dbReference type="EMBL" id="KAL2491143.1"/>
    </source>
</evidence>
<keyword evidence="5" id="KW-1185">Reference proteome</keyword>
<gene>
    <name evidence="4" type="ORF">Adt_26771</name>
</gene>
<sequence length="367" mass="40873">MGDLPDSETHNFYNILGIPRTASLPDICSKYKSLIVKWHPDKNPTNKAEAEAKIRSINDAYRALSIEKKRETNLSNGDEPKTPDNSFDNYKTDDGFYISSPTLLSRTNSQRSPSPSSRNLSRNSSRRSRTPTPADYYANAARTPTGFSAPSTPTTTSPRDPTLISKIASSRSTTPIMFSRSTAWKKPQAIEKKLECTLEELLHGCVKKIKTTRDVISNPGFIIKEEETLMIKVKPGWRKGTKITFEGKGDEKPGTLPADIIFAIVEKKHPMFKRRGDDLEVGVEVPLVQALTGCTFSVPLLGGGQMTLSIDEIIYPGYEKIIPGQGMPKFKDEGNRGDLRLKFLVEFPRELSDEQRSDVVSILQECS</sequence>
<proteinExistence type="predicted"/>
<dbReference type="EMBL" id="JBFOLK010000008">
    <property type="protein sequence ID" value="KAL2491143.1"/>
    <property type="molecule type" value="Genomic_DNA"/>
</dbReference>
<accession>A0ABD1RS27</accession>
<feature type="compositionally biased region" description="Low complexity" evidence="2">
    <location>
        <begin position="105"/>
        <end position="123"/>
    </location>
</feature>
<dbReference type="Gene3D" id="2.60.260.20">
    <property type="entry name" value="Urease metallochaperone UreE, N-terminal domain"/>
    <property type="match status" value="2"/>
</dbReference>
<feature type="compositionally biased region" description="Basic and acidic residues" evidence="2">
    <location>
        <begin position="71"/>
        <end position="82"/>
    </location>
</feature>
<dbReference type="Gene3D" id="1.10.287.110">
    <property type="entry name" value="DnaJ domain"/>
    <property type="match status" value="1"/>
</dbReference>
<feature type="region of interest" description="Disordered" evidence="2">
    <location>
        <begin position="71"/>
        <end position="162"/>
    </location>
</feature>
<dbReference type="SUPFAM" id="SSF46565">
    <property type="entry name" value="Chaperone J-domain"/>
    <property type="match status" value="1"/>
</dbReference>
<keyword evidence="1" id="KW-0143">Chaperone</keyword>
<dbReference type="SUPFAM" id="SSF49493">
    <property type="entry name" value="HSP40/DnaJ peptide-binding domain"/>
    <property type="match status" value="2"/>
</dbReference>
<dbReference type="InterPro" id="IPR001623">
    <property type="entry name" value="DnaJ_domain"/>
</dbReference>
<dbReference type="Pfam" id="PF01556">
    <property type="entry name" value="DnaJ_C"/>
    <property type="match status" value="1"/>
</dbReference>
<evidence type="ECO:0000259" key="3">
    <source>
        <dbReference type="PROSITE" id="PS50076"/>
    </source>
</evidence>
<dbReference type="InterPro" id="IPR008971">
    <property type="entry name" value="HSP40/DnaJ_pept-bd"/>
</dbReference>
<dbReference type="InterPro" id="IPR036869">
    <property type="entry name" value="J_dom_sf"/>
</dbReference>
<feature type="compositionally biased region" description="Low complexity" evidence="2">
    <location>
        <begin position="143"/>
        <end position="162"/>
    </location>
</feature>
<reference evidence="5" key="1">
    <citation type="submission" date="2024-07" db="EMBL/GenBank/DDBJ databases">
        <title>Two chromosome-level genome assemblies of Korean endemic species Abeliophyllum distichum and Forsythia ovata (Oleaceae).</title>
        <authorList>
            <person name="Jang H."/>
        </authorList>
    </citation>
    <scope>NUCLEOTIDE SEQUENCE [LARGE SCALE GENOMIC DNA]</scope>
</reference>
<dbReference type="CDD" id="cd06257">
    <property type="entry name" value="DnaJ"/>
    <property type="match status" value="1"/>
</dbReference>
<evidence type="ECO:0000256" key="1">
    <source>
        <dbReference type="ARBA" id="ARBA00023186"/>
    </source>
</evidence>
<dbReference type="PANTHER" id="PTHR24078:SF522">
    <property type="entry name" value="DNAJ CHAPERONE C-TERMINAL DOMAIN-CONTAINING PROTEIN"/>
    <property type="match status" value="1"/>
</dbReference>
<dbReference type="AlphaFoldDB" id="A0ABD1RS27"/>
<organism evidence="4 5">
    <name type="scientific">Abeliophyllum distichum</name>
    <dbReference type="NCBI Taxonomy" id="126358"/>
    <lineage>
        <taxon>Eukaryota</taxon>
        <taxon>Viridiplantae</taxon>
        <taxon>Streptophyta</taxon>
        <taxon>Embryophyta</taxon>
        <taxon>Tracheophyta</taxon>
        <taxon>Spermatophyta</taxon>
        <taxon>Magnoliopsida</taxon>
        <taxon>eudicotyledons</taxon>
        <taxon>Gunneridae</taxon>
        <taxon>Pentapetalae</taxon>
        <taxon>asterids</taxon>
        <taxon>lamiids</taxon>
        <taxon>Lamiales</taxon>
        <taxon>Oleaceae</taxon>
        <taxon>Forsythieae</taxon>
        <taxon>Abeliophyllum</taxon>
    </lineage>
</organism>
<comment type="caution">
    <text evidence="4">The sequence shown here is derived from an EMBL/GenBank/DDBJ whole genome shotgun (WGS) entry which is preliminary data.</text>
</comment>
<dbReference type="InterPro" id="IPR002939">
    <property type="entry name" value="DnaJ_C"/>
</dbReference>
<dbReference type="PANTHER" id="PTHR24078">
    <property type="entry name" value="DNAJ HOMOLOG SUBFAMILY C MEMBER"/>
    <property type="match status" value="1"/>
</dbReference>
<evidence type="ECO:0000313" key="5">
    <source>
        <dbReference type="Proteomes" id="UP001604336"/>
    </source>
</evidence>
<dbReference type="SMART" id="SM00271">
    <property type="entry name" value="DnaJ"/>
    <property type="match status" value="1"/>
</dbReference>
<dbReference type="Proteomes" id="UP001604336">
    <property type="component" value="Unassembled WGS sequence"/>
</dbReference>
<dbReference type="Pfam" id="PF00226">
    <property type="entry name" value="DnaJ"/>
    <property type="match status" value="1"/>
</dbReference>
<dbReference type="PROSITE" id="PS50076">
    <property type="entry name" value="DNAJ_2"/>
    <property type="match status" value="1"/>
</dbReference>
<evidence type="ECO:0000256" key="2">
    <source>
        <dbReference type="SAM" id="MobiDB-lite"/>
    </source>
</evidence>
<feature type="domain" description="J" evidence="3">
    <location>
        <begin position="11"/>
        <end position="91"/>
    </location>
</feature>
<protein>
    <submittedName>
        <fullName evidence="4">HSP40/DnaJ peptide-binding protein</fullName>
    </submittedName>
</protein>